<dbReference type="InterPro" id="IPR026444">
    <property type="entry name" value="Secre_tail"/>
</dbReference>
<dbReference type="NCBIfam" id="TIGR04183">
    <property type="entry name" value="Por_Secre_tail"/>
    <property type="match status" value="1"/>
</dbReference>
<evidence type="ECO:0000313" key="2">
    <source>
        <dbReference type="EMBL" id="TKJ41003.1"/>
    </source>
</evidence>
<dbReference type="AlphaFoldDB" id="A0A532V1B0"/>
<accession>A0A532V1B0</accession>
<sequence>MTYSDVLGGYAGQGNIDADPLFISPEWNDYRLQWGSPCIDAGDPDPQYNDPDSTRADMGAFYFDQSVPLRVLVTPFEMPIEIPATGGSFDYYIQVTNSGLLGLSVDVWCDVTLPNGNVFGPTLGPVNVEVGSEITLGRERTQNVPGGAPAGTYVYNAYATAGTDISTDSFTFEKLGSAGLDGLAGWFNTGESFEEIGEGSSTALQEEFALLGAYPNPFNPLTVLSFKLHDASIVNLAVYDISGRLVTTLVNGWRDAGIHEVTFDASGLPSGVYLYRLTAGEFSDSGKMVLMK</sequence>
<gene>
    <name evidence="2" type="ORF">CEE37_04885</name>
</gene>
<proteinExistence type="predicted"/>
<comment type="caution">
    <text evidence="2">The sequence shown here is derived from an EMBL/GenBank/DDBJ whole genome shotgun (WGS) entry which is preliminary data.</text>
</comment>
<dbReference type="EMBL" id="NJBN01000003">
    <property type="protein sequence ID" value="TKJ41003.1"/>
    <property type="molecule type" value="Genomic_DNA"/>
</dbReference>
<dbReference type="Gene3D" id="2.60.40.3880">
    <property type="match status" value="1"/>
</dbReference>
<evidence type="ECO:0000313" key="3">
    <source>
        <dbReference type="Proteomes" id="UP000319619"/>
    </source>
</evidence>
<dbReference type="Pfam" id="PF18962">
    <property type="entry name" value="Por_Secre_tail"/>
    <property type="match status" value="1"/>
</dbReference>
<evidence type="ECO:0000259" key="1">
    <source>
        <dbReference type="Pfam" id="PF18962"/>
    </source>
</evidence>
<dbReference type="Proteomes" id="UP000319619">
    <property type="component" value="Unassembled WGS sequence"/>
</dbReference>
<organism evidence="2 3">
    <name type="scientific">candidate division LCP-89 bacterium B3_LCP</name>
    <dbReference type="NCBI Taxonomy" id="2012998"/>
    <lineage>
        <taxon>Bacteria</taxon>
        <taxon>Pseudomonadati</taxon>
        <taxon>Bacteria division LCP-89</taxon>
    </lineage>
</organism>
<protein>
    <recommendedName>
        <fullName evidence="1">Secretion system C-terminal sorting domain-containing protein</fullName>
    </recommendedName>
</protein>
<dbReference type="Gene3D" id="2.60.40.4070">
    <property type="match status" value="1"/>
</dbReference>
<name>A0A532V1B0_UNCL8</name>
<reference evidence="2 3" key="1">
    <citation type="submission" date="2017-06" db="EMBL/GenBank/DDBJ databases">
        <title>Novel microbial phyla capable of carbon fixation and sulfur reduction in deep-sea sediments.</title>
        <authorList>
            <person name="Huang J."/>
            <person name="Baker B."/>
            <person name="Wang Y."/>
        </authorList>
    </citation>
    <scope>NUCLEOTIDE SEQUENCE [LARGE SCALE GENOMIC DNA]</scope>
    <source>
        <strain evidence="2">B3_LCP</strain>
    </source>
</reference>
<feature type="domain" description="Secretion system C-terminal sorting" evidence="1">
    <location>
        <begin position="214"/>
        <end position="287"/>
    </location>
</feature>